<gene>
    <name evidence="3" type="primary">krcc1</name>
</gene>
<feature type="domain" description="C2H2-type" evidence="2">
    <location>
        <begin position="286"/>
        <end position="308"/>
    </location>
</feature>
<evidence type="ECO:0000259" key="2">
    <source>
        <dbReference type="PROSITE" id="PS00028"/>
    </source>
</evidence>
<dbReference type="InterPro" id="IPR003604">
    <property type="entry name" value="Matrin/U1-like-C_Znf_C2H2"/>
</dbReference>
<sequence>MIGHCAVTAGNHPPIREAGRRRLERTTRCAMRGRATGTSCIRVPASPPWPLARSGRGLLCSAPLPQSWRRHLLLLLPFLRGGRGQRGEGTPLPPQGCHPPAAKEQGKKHAQKVRLYLQINAEQKEPSKQETLQMESNADKNSYCKLCRMVFSSPVVAQSHYLGKIHSKKLKLLSDQSLQSGQSTQPEPGPSVVPTLPEPSIEKTSQNGDTEDPSSSCATTLDMDDPERFCKLCSASFNNPLMARQHYVGKKHTRNEARKKLLAKMGTTAIPVEAKANAVGVGNYICPICSISLTSIEMYQSHMQGNKHQIKENMIANLMTNTKKTYDSFQDELADYIKVQKARGLEPKTNFRKPREEFGNEGFETINGHKKTFAFERDKFCRDTYEPDQHSIFFSDPSANSFEDQLLHWSPPGREPLKLENAPMPQGSSEKCSEKQVSHLAICRDYHYNLPPAESGDGYKLLSSDNSTSSYEKSQKLPKMSKEEKEQTGEGEGNPQQQKRKHSEDEPDLGNDVEKKKKKKDEVDSASEGKSKSSKEKGNKEDSSEKESKKHKKEKKKAEANGPTEEDMLWNESILGF</sequence>
<keyword evidence="4" id="KW-1185">Reference proteome</keyword>
<feature type="compositionally biased region" description="Low complexity" evidence="1">
    <location>
        <begin position="176"/>
        <end position="185"/>
    </location>
</feature>
<reference evidence="3 4" key="1">
    <citation type="submission" date="2009-12" db="EMBL/GenBank/DDBJ databases">
        <title>The Genome Sequence of Anolis carolinensis (Green Anole Lizard).</title>
        <authorList>
            <consortium name="The Genome Sequencing Platform"/>
            <person name="Di Palma F."/>
            <person name="Alfoldi J."/>
            <person name="Heiman D."/>
            <person name="Young S."/>
            <person name="Grabherr M."/>
            <person name="Johnson J."/>
            <person name="Lander E.S."/>
            <person name="Lindblad-Toh K."/>
        </authorList>
    </citation>
    <scope>NUCLEOTIDE SEQUENCE [LARGE SCALE GENOMIC DNA]</scope>
    <source>
        <strain evidence="3 4">JBL SC #1</strain>
    </source>
</reference>
<proteinExistence type="predicted"/>
<feature type="compositionally biased region" description="Polar residues" evidence="1">
    <location>
        <begin position="202"/>
        <end position="219"/>
    </location>
</feature>
<feature type="domain" description="C2H2-type" evidence="2">
    <location>
        <begin position="230"/>
        <end position="252"/>
    </location>
</feature>
<dbReference type="SUPFAM" id="SSF57667">
    <property type="entry name" value="beta-beta-alpha zinc fingers"/>
    <property type="match status" value="3"/>
</dbReference>
<dbReference type="PROSITE" id="PS00028">
    <property type="entry name" value="ZINC_FINGER_C2H2_1"/>
    <property type="match status" value="2"/>
</dbReference>
<feature type="region of interest" description="Disordered" evidence="1">
    <location>
        <begin position="176"/>
        <end position="220"/>
    </location>
</feature>
<evidence type="ECO:0000313" key="3">
    <source>
        <dbReference type="Ensembl" id="ENSACAP00000027186.1"/>
    </source>
</evidence>
<feature type="compositionally biased region" description="Polar residues" evidence="1">
    <location>
        <begin position="463"/>
        <end position="472"/>
    </location>
</feature>
<feature type="compositionally biased region" description="Basic and acidic residues" evidence="1">
    <location>
        <begin position="512"/>
        <end position="548"/>
    </location>
</feature>
<evidence type="ECO:0000256" key="1">
    <source>
        <dbReference type="SAM" id="MobiDB-lite"/>
    </source>
</evidence>
<dbReference type="Gene3D" id="3.30.160.60">
    <property type="entry name" value="Classic Zinc Finger"/>
    <property type="match status" value="3"/>
</dbReference>
<dbReference type="PANTHER" id="PTHR46742">
    <property type="entry name" value="LYSINE-RICH COILED-COIL PROTEIN 1"/>
    <property type="match status" value="1"/>
</dbReference>
<protein>
    <recommendedName>
        <fullName evidence="2">C2H2-type domain-containing protein</fullName>
    </recommendedName>
</protein>
<feature type="region of interest" description="Disordered" evidence="1">
    <location>
        <begin position="404"/>
        <end position="433"/>
    </location>
</feature>
<dbReference type="InterPro" id="IPR036236">
    <property type="entry name" value="Znf_C2H2_sf"/>
</dbReference>
<evidence type="ECO:0000313" key="4">
    <source>
        <dbReference type="Proteomes" id="UP000001646"/>
    </source>
</evidence>
<name>A0A803SW46_ANOCA</name>
<dbReference type="GO" id="GO:0003676">
    <property type="term" value="F:nucleic acid binding"/>
    <property type="evidence" value="ECO:0007669"/>
    <property type="project" value="InterPro"/>
</dbReference>
<accession>A0A803SW46</accession>
<feature type="region of interest" description="Disordered" evidence="1">
    <location>
        <begin position="459"/>
        <end position="577"/>
    </location>
</feature>
<dbReference type="AlphaFoldDB" id="A0A803SW46"/>
<dbReference type="SMART" id="SM00451">
    <property type="entry name" value="ZnF_U1"/>
    <property type="match status" value="3"/>
</dbReference>
<dbReference type="InterPro" id="IPR013087">
    <property type="entry name" value="Znf_C2H2_type"/>
</dbReference>
<organism evidence="3 4">
    <name type="scientific">Anolis carolinensis</name>
    <name type="common">Green anole</name>
    <name type="synonym">American chameleon</name>
    <dbReference type="NCBI Taxonomy" id="28377"/>
    <lineage>
        <taxon>Eukaryota</taxon>
        <taxon>Metazoa</taxon>
        <taxon>Chordata</taxon>
        <taxon>Craniata</taxon>
        <taxon>Vertebrata</taxon>
        <taxon>Euteleostomi</taxon>
        <taxon>Lepidosauria</taxon>
        <taxon>Squamata</taxon>
        <taxon>Bifurcata</taxon>
        <taxon>Unidentata</taxon>
        <taxon>Episquamata</taxon>
        <taxon>Toxicofera</taxon>
        <taxon>Iguania</taxon>
        <taxon>Dactyloidae</taxon>
        <taxon>Anolis</taxon>
    </lineage>
</organism>
<dbReference type="Bgee" id="ENSACAG00000021013">
    <property type="expression patterns" value="Expressed in dewlap and 12 other cell types or tissues"/>
</dbReference>
<dbReference type="Proteomes" id="UP000001646">
    <property type="component" value="Chromosome 6"/>
</dbReference>
<dbReference type="Ensembl" id="ENSACAT00000053227.1">
    <property type="protein sequence ID" value="ENSACAP00000027186.1"/>
    <property type="gene ID" value="ENSACAG00000021013.4"/>
</dbReference>
<reference evidence="3" key="3">
    <citation type="submission" date="2025-09" db="UniProtKB">
        <authorList>
            <consortium name="Ensembl"/>
        </authorList>
    </citation>
    <scope>IDENTIFICATION</scope>
</reference>
<dbReference type="SMART" id="SM00355">
    <property type="entry name" value="ZnF_C2H2"/>
    <property type="match status" value="3"/>
</dbReference>
<reference evidence="3" key="2">
    <citation type="submission" date="2025-08" db="UniProtKB">
        <authorList>
            <consortium name="Ensembl"/>
        </authorList>
    </citation>
    <scope>IDENTIFICATION</scope>
</reference>
<dbReference type="Pfam" id="PF12874">
    <property type="entry name" value="zf-met"/>
    <property type="match status" value="3"/>
</dbReference>
<dbReference type="PANTHER" id="PTHR46742:SF2">
    <property type="entry name" value="ZINC FINGER MATRIN-TYPE PROTEIN 1"/>
    <property type="match status" value="1"/>
</dbReference>
<dbReference type="GO" id="GO:0008270">
    <property type="term" value="F:zinc ion binding"/>
    <property type="evidence" value="ECO:0007669"/>
    <property type="project" value="InterPro"/>
</dbReference>
<dbReference type="GeneTree" id="ENSGT00940000168371"/>
<dbReference type="InParanoid" id="A0A803SW46"/>